<dbReference type="AlphaFoldDB" id="A0A545VA35"/>
<evidence type="ECO:0000313" key="6">
    <source>
        <dbReference type="Proteomes" id="UP000315783"/>
    </source>
</evidence>
<dbReference type="EMBL" id="SPUK01000003">
    <property type="protein sequence ID" value="TQV98595.1"/>
    <property type="molecule type" value="Genomic_DNA"/>
</dbReference>
<dbReference type="STRING" id="43265.A0A545VA35"/>
<keyword evidence="2" id="KW-0175">Coiled coil</keyword>
<evidence type="ECO:0000259" key="4">
    <source>
        <dbReference type="Pfam" id="PF25053"/>
    </source>
</evidence>
<dbReference type="Pfam" id="PF25053">
    <property type="entry name" value="DUF7791"/>
    <property type="match status" value="1"/>
</dbReference>
<evidence type="ECO:0000256" key="2">
    <source>
        <dbReference type="SAM" id="Coils"/>
    </source>
</evidence>
<feature type="domain" description="Nephrocystin 3-like N-terminal" evidence="3">
    <location>
        <begin position="296"/>
        <end position="456"/>
    </location>
</feature>
<evidence type="ECO:0000259" key="3">
    <source>
        <dbReference type="Pfam" id="PF24883"/>
    </source>
</evidence>
<sequence>MERTLRVLDDVEATNLAAKEEDVIQMNLGKFSVKRPALQYAQQICGSCLDTDIDTDTAKNKVVQGQESRLEESLNELQACLRIHLSECSKNGRQDDTSTIGELATSCSALCGRILAAVQTARGPKRIGKSFDTLNSTRTVLSHSRQALELRKLSERMQDLQTNLASQVRKVLSIYILDSKHQLRQIQVESRRWQCPKSARQKTLSSALRSLETRLRSLQLESPSRVLSPQDIEAFQIHINQMRDQQRCIKRNHVILKSLAFKSHVSRHDTIPEAHQRTFSWVFSTPESQGPSSDLSLKAWLERDSGVFWVSGKPGAGKSTLMKFIADHERTHAALSKWSSPKRTVIVSHYFWCAGTHMQRSHNGLLQTLLFEILRQLPDAIETLLPERWSSPTLANWTMPDLYQALHQIIGRRNLPVKFCFFIDGLDEFEGDHLALCHELKTLAKSENVKLCLSSRPWTVFEQVFGDGKSGHLRLHDVTKNDIANFVLDRFAQYPEIAKNWTPDDFQSIALKISERSQGVFLWVSLATKHLIESLSEGDSSSSALDRLHQYPTDLDDFFSYSLEANPASDQTKMATSLLITEAAENPLDVGIYYFHEMESADPDYFLALSPEPPSRLEHRRQLSRTKQQLETICRGLLKVDQRTGVVNCLHRTVRDYLDQRQTKTMLRSKAPQGFSPSLCLLKACAAWTKSSRAALSEEPKSEFLSSITSLLAASAQIQSREEVALCRRILDDLDACLVAKGPAAEESLQILRTQVVRHRLWQYLSDIQTRQPRYFDMPEVPALVLALFPDYEIGEVRERRRPTGWDEATRKTLLCLFHQGQDPNQPFSTAETLGAKTEKTPWVVLCEHVLPQHDDKHTGNMRKFQARLKSSLENGILEAFLSSGANANARCQRPGKAASVAATDYLLHAFRLCVEGDQVLKELYLEHIHWFIPKEQDHSNAVVQDFFRIMEKTCGKDGSKFLQQVSEKLLQGSTQRRRENIQ</sequence>
<accession>A0A545VA35</accession>
<evidence type="ECO:0000256" key="1">
    <source>
        <dbReference type="ARBA" id="ARBA00022737"/>
    </source>
</evidence>
<dbReference type="PANTHER" id="PTHR10039">
    <property type="entry name" value="AMELOGENIN"/>
    <property type="match status" value="1"/>
</dbReference>
<keyword evidence="6" id="KW-1185">Reference proteome</keyword>
<dbReference type="SUPFAM" id="SSF52540">
    <property type="entry name" value="P-loop containing nucleoside triphosphate hydrolases"/>
    <property type="match status" value="1"/>
</dbReference>
<gene>
    <name evidence="5" type="ORF">IF1G_02675</name>
</gene>
<dbReference type="OrthoDB" id="443402at2759"/>
<dbReference type="Proteomes" id="UP000315783">
    <property type="component" value="Unassembled WGS sequence"/>
</dbReference>
<keyword evidence="1" id="KW-0677">Repeat</keyword>
<dbReference type="InterPro" id="IPR056884">
    <property type="entry name" value="NPHP3-like_N"/>
</dbReference>
<dbReference type="Gene3D" id="3.40.50.300">
    <property type="entry name" value="P-loop containing nucleotide triphosphate hydrolases"/>
    <property type="match status" value="1"/>
</dbReference>
<evidence type="ECO:0000313" key="5">
    <source>
        <dbReference type="EMBL" id="TQV98595.1"/>
    </source>
</evidence>
<name>A0A545VA35_9HYPO</name>
<protein>
    <submittedName>
        <fullName evidence="5">NACHT nucleoside triphosphatase</fullName>
    </submittedName>
</protein>
<dbReference type="InterPro" id="IPR056693">
    <property type="entry name" value="DUF7791"/>
</dbReference>
<dbReference type="PANTHER" id="PTHR10039:SF5">
    <property type="entry name" value="NACHT DOMAIN-CONTAINING PROTEIN"/>
    <property type="match status" value="1"/>
</dbReference>
<comment type="caution">
    <text evidence="5">The sequence shown here is derived from an EMBL/GenBank/DDBJ whole genome shotgun (WGS) entry which is preliminary data.</text>
</comment>
<feature type="coiled-coil region" evidence="2">
    <location>
        <begin position="143"/>
        <end position="170"/>
    </location>
</feature>
<proteinExistence type="predicted"/>
<dbReference type="Pfam" id="PF24883">
    <property type="entry name" value="NPHP3_N"/>
    <property type="match status" value="1"/>
</dbReference>
<organism evidence="5 6">
    <name type="scientific">Cordyceps javanica</name>
    <dbReference type="NCBI Taxonomy" id="43265"/>
    <lineage>
        <taxon>Eukaryota</taxon>
        <taxon>Fungi</taxon>
        <taxon>Dikarya</taxon>
        <taxon>Ascomycota</taxon>
        <taxon>Pezizomycotina</taxon>
        <taxon>Sordariomycetes</taxon>
        <taxon>Hypocreomycetidae</taxon>
        <taxon>Hypocreales</taxon>
        <taxon>Cordycipitaceae</taxon>
        <taxon>Cordyceps</taxon>
    </lineage>
</organism>
<dbReference type="InterPro" id="IPR027417">
    <property type="entry name" value="P-loop_NTPase"/>
</dbReference>
<reference evidence="5 6" key="1">
    <citation type="journal article" date="2019" name="Appl. Microbiol. Biotechnol.">
        <title>Genome sequence of Isaria javanica and comparative genome analysis insights into family S53 peptidase evolution in fungal entomopathogens.</title>
        <authorList>
            <person name="Lin R."/>
            <person name="Zhang X."/>
            <person name="Xin B."/>
            <person name="Zou M."/>
            <person name="Gao Y."/>
            <person name="Qin F."/>
            <person name="Hu Q."/>
            <person name="Xie B."/>
            <person name="Cheng X."/>
        </authorList>
    </citation>
    <scope>NUCLEOTIDE SEQUENCE [LARGE SCALE GENOMIC DNA]</scope>
    <source>
        <strain evidence="5 6">IJ1G</strain>
    </source>
</reference>
<feature type="domain" description="DUF7791" evidence="4">
    <location>
        <begin position="584"/>
        <end position="694"/>
    </location>
</feature>